<protein>
    <submittedName>
        <fullName evidence="3">Type VI secretion protein</fullName>
    </submittedName>
</protein>
<evidence type="ECO:0000313" key="3">
    <source>
        <dbReference type="EMBL" id="KDR25595.1"/>
    </source>
</evidence>
<evidence type="ECO:0000256" key="1">
    <source>
        <dbReference type="SAM" id="MobiDB-lite"/>
    </source>
</evidence>
<feature type="transmembrane region" description="Helical" evidence="2">
    <location>
        <begin position="21"/>
        <end position="42"/>
    </location>
</feature>
<keyword evidence="2" id="KW-0812">Transmembrane</keyword>
<dbReference type="RefSeq" id="WP_033536761.1">
    <property type="nucleotide sequence ID" value="NZ_JFHD01000045.1"/>
</dbReference>
<evidence type="ECO:0000313" key="4">
    <source>
        <dbReference type="Proteomes" id="UP000027451"/>
    </source>
</evidence>
<accession>A0A656QEL8</accession>
<keyword evidence="2" id="KW-0472">Membrane</keyword>
<dbReference type="EMBL" id="JFHD01000045">
    <property type="protein sequence ID" value="KDR25595.1"/>
    <property type="molecule type" value="Genomic_DNA"/>
</dbReference>
<keyword evidence="2" id="KW-1133">Transmembrane helix</keyword>
<gene>
    <name evidence="3" type="ORF">BG60_27830</name>
</gene>
<keyword evidence="4" id="KW-1185">Reference proteome</keyword>
<evidence type="ECO:0000256" key="2">
    <source>
        <dbReference type="SAM" id="Phobius"/>
    </source>
</evidence>
<comment type="caution">
    <text evidence="3">The sequence shown here is derived from an EMBL/GenBank/DDBJ whole genome shotgun (WGS) entry which is preliminary data.</text>
</comment>
<feature type="compositionally biased region" description="Low complexity" evidence="1">
    <location>
        <begin position="178"/>
        <end position="193"/>
    </location>
</feature>
<name>A0A656QEL8_9BURK</name>
<feature type="compositionally biased region" description="Low complexity" evidence="1">
    <location>
        <begin position="127"/>
        <end position="141"/>
    </location>
</feature>
<dbReference type="Pfam" id="PF03743">
    <property type="entry name" value="TrbI"/>
    <property type="match status" value="1"/>
</dbReference>
<dbReference type="InterPro" id="IPR005498">
    <property type="entry name" value="T4SS_VirB10/TraB/TrbI"/>
</dbReference>
<organism evidence="3 4">
    <name type="scientific">Caballeronia zhejiangensis</name>
    <dbReference type="NCBI Taxonomy" id="871203"/>
    <lineage>
        <taxon>Bacteria</taxon>
        <taxon>Pseudomonadati</taxon>
        <taxon>Pseudomonadota</taxon>
        <taxon>Betaproteobacteria</taxon>
        <taxon>Burkholderiales</taxon>
        <taxon>Burkholderiaceae</taxon>
        <taxon>Caballeronia</taxon>
    </lineage>
</organism>
<reference evidence="3 4" key="1">
    <citation type="submission" date="2014-03" db="EMBL/GenBank/DDBJ databases">
        <title>Draft Genome Sequences of Four Burkholderia Strains.</title>
        <authorList>
            <person name="Liu X.Y."/>
            <person name="Li C.X."/>
            <person name="Xu J.H."/>
        </authorList>
    </citation>
    <scope>NUCLEOTIDE SEQUENCE [LARGE SCALE GENOMIC DNA]</scope>
    <source>
        <strain evidence="3 4">OP-1</strain>
    </source>
</reference>
<feature type="region of interest" description="Disordered" evidence="1">
    <location>
        <begin position="113"/>
        <end position="217"/>
    </location>
</feature>
<dbReference type="Proteomes" id="UP000027451">
    <property type="component" value="Unassembled WGS sequence"/>
</dbReference>
<dbReference type="CDD" id="cd16430">
    <property type="entry name" value="TraB"/>
    <property type="match status" value="1"/>
</dbReference>
<dbReference type="AlphaFoldDB" id="A0A656QEL8"/>
<sequence>MALEWQWLDQKKQEWNDMQPGFRYLLIAVTVLGTAFITYNHFTRRPPQTSTSAALPAQTVAMPTPAAAPATGASAPTFTGVVGNVLPSSPRNQGLENVVTDIESLKSQLAALQRQQGGNPAPGVVNTPFKASAPAPTTPATDSQGSNPLGKDLPEAVSFDQPGSRAKARPIDASGVTASADAAAPAPQVANLPPARPTMIADPVPARSSSDDDKRPDLVLPMYTGIEAVMLSGINARPSGSNGGGAAGSVTSALDVGAPFVSRVKGMAIMPNSWKASDLANCFVGGSATAVLSAERAYGIADHISCIFKNGDVYEAPMKAYALDVDGTLGLAGKVVNKQGAMLMQAALTGMAAGLGAALAPSAVPSYNTNVGSGSEQSYTYPSPSYLAGTAVGQGINHAATELSQFYLNFAKETFPVVEVTAGTRVTWILKENLVLKKRLVNKEAVQ</sequence>
<proteinExistence type="predicted"/>
<dbReference type="OrthoDB" id="15544at2"/>